<dbReference type="Proteomes" id="UP000306236">
    <property type="component" value="Unassembled WGS sequence"/>
</dbReference>
<organism evidence="3 4">
    <name type="scientific">Lampropedia aestuarii</name>
    <dbReference type="NCBI Taxonomy" id="2562762"/>
    <lineage>
        <taxon>Bacteria</taxon>
        <taxon>Pseudomonadati</taxon>
        <taxon>Pseudomonadota</taxon>
        <taxon>Betaproteobacteria</taxon>
        <taxon>Burkholderiales</taxon>
        <taxon>Comamonadaceae</taxon>
        <taxon>Lampropedia</taxon>
    </lineage>
</organism>
<reference evidence="3 4" key="1">
    <citation type="submission" date="2019-04" db="EMBL/GenBank/DDBJ databases">
        <title>Lampropedia sp YIM MLB12 draf genome.</title>
        <authorList>
            <person name="Wang Y.-X."/>
        </authorList>
    </citation>
    <scope>NUCLEOTIDE SEQUENCE [LARGE SCALE GENOMIC DNA]</scope>
    <source>
        <strain evidence="3 4">YIM MLB12</strain>
    </source>
</reference>
<proteinExistence type="predicted"/>
<gene>
    <name evidence="3" type="ORF">E8K88_05565</name>
</gene>
<dbReference type="InterPro" id="IPR038375">
    <property type="entry name" value="NDUFAF7_sf"/>
</dbReference>
<dbReference type="GO" id="GO:0035243">
    <property type="term" value="F:protein-arginine omega-N symmetric methyltransferase activity"/>
    <property type="evidence" value="ECO:0007669"/>
    <property type="project" value="TreeGrafter"/>
</dbReference>
<comment type="caution">
    <text evidence="3">The sequence shown here is derived from an EMBL/GenBank/DDBJ whole genome shotgun (WGS) entry which is preliminary data.</text>
</comment>
<sequence length="377" mass="41794">MTESVTRPLHAAIAAQLQAQQGWLAFDAFMQMALYEPGLGYYSNDRRKIGLMPARELAEAGPNGDKQSTEGSDFATAPEMSALFGRSIAAQILEVLEHTGTDCVYEFGAGNGTLARDILQTLGPRVRHYYIVDVSLALRERQAQTLAEFGDQVQWLAELPEALEGVLLGNEVLDAMPVKLIVQKQGQWFERGVALDASQNFVWADRPTVHAAPIEVHCEQDYVTEIHPWADAFVRTTSERLKKGAAIWIDYGFSEHEFYHPQRHMGTLVCHFQHQMDDLPLQQVGLKDITAHVNFTAVAVTAQQAGLEVLGYTSQARFLANCGIAALLEQAPLAQRIMGAKLLHEHEMGELFKVIMLGAGPFWEPLGFINGDRTHTL</sequence>
<dbReference type="AlphaFoldDB" id="A0A4S5BRC9"/>
<dbReference type="PANTHER" id="PTHR12049">
    <property type="entry name" value="PROTEIN ARGININE METHYLTRANSFERASE NDUFAF7, MITOCHONDRIAL"/>
    <property type="match status" value="1"/>
</dbReference>
<dbReference type="InterPro" id="IPR003788">
    <property type="entry name" value="NDUFAF7"/>
</dbReference>
<dbReference type="PANTHER" id="PTHR12049:SF7">
    <property type="entry name" value="PROTEIN ARGININE METHYLTRANSFERASE NDUFAF7, MITOCHONDRIAL"/>
    <property type="match status" value="1"/>
</dbReference>
<name>A0A4S5BRC9_9BURK</name>
<accession>A0A4S5BRC9</accession>
<dbReference type="InterPro" id="IPR029063">
    <property type="entry name" value="SAM-dependent_MTases_sf"/>
</dbReference>
<keyword evidence="1 3" id="KW-0489">Methyltransferase</keyword>
<evidence type="ECO:0000313" key="3">
    <source>
        <dbReference type="EMBL" id="THJ34949.1"/>
    </source>
</evidence>
<keyword evidence="2 3" id="KW-0808">Transferase</keyword>
<keyword evidence="4" id="KW-1185">Reference proteome</keyword>
<dbReference type="SUPFAM" id="SSF53335">
    <property type="entry name" value="S-adenosyl-L-methionine-dependent methyltransferases"/>
    <property type="match status" value="1"/>
</dbReference>
<evidence type="ECO:0000313" key="4">
    <source>
        <dbReference type="Proteomes" id="UP000306236"/>
    </source>
</evidence>
<dbReference type="GO" id="GO:0032259">
    <property type="term" value="P:methylation"/>
    <property type="evidence" value="ECO:0007669"/>
    <property type="project" value="UniProtKB-KW"/>
</dbReference>
<evidence type="ECO:0000256" key="2">
    <source>
        <dbReference type="ARBA" id="ARBA00022679"/>
    </source>
</evidence>
<evidence type="ECO:0000256" key="1">
    <source>
        <dbReference type="ARBA" id="ARBA00022603"/>
    </source>
</evidence>
<dbReference type="Gene3D" id="3.40.50.12710">
    <property type="match status" value="1"/>
</dbReference>
<dbReference type="OrthoDB" id="9794208at2"/>
<protein>
    <submittedName>
        <fullName evidence="3">Class I SAM-dependent methyltransferase</fullName>
    </submittedName>
</protein>
<dbReference type="EMBL" id="SSWX01000005">
    <property type="protein sequence ID" value="THJ34949.1"/>
    <property type="molecule type" value="Genomic_DNA"/>
</dbReference>
<dbReference type="Pfam" id="PF02636">
    <property type="entry name" value="Methyltransf_28"/>
    <property type="match status" value="1"/>
</dbReference>
<dbReference type="RefSeq" id="WP_136405662.1">
    <property type="nucleotide sequence ID" value="NZ_SSWX01000005.1"/>
</dbReference>